<dbReference type="PROSITE" id="PS51257">
    <property type="entry name" value="PROKAR_LIPOPROTEIN"/>
    <property type="match status" value="1"/>
</dbReference>
<comment type="caution">
    <text evidence="3">The sequence shown here is derived from an EMBL/GenBank/DDBJ whole genome shotgun (WGS) entry which is preliminary data.</text>
</comment>
<dbReference type="Proteomes" id="UP000525027">
    <property type="component" value="Unassembled WGS sequence"/>
</dbReference>
<dbReference type="Pfam" id="PF03417">
    <property type="entry name" value="AAT"/>
    <property type="match status" value="1"/>
</dbReference>
<accession>A0A7V7BZ52</accession>
<feature type="signal peptide" evidence="1">
    <location>
        <begin position="1"/>
        <end position="27"/>
    </location>
</feature>
<name>A0A7V7BZ52_9BACT</name>
<feature type="domain" description="Peptidase C45 hydrolase" evidence="2">
    <location>
        <begin position="173"/>
        <end position="358"/>
    </location>
</feature>
<protein>
    <recommendedName>
        <fullName evidence="2">Peptidase C45 hydrolase domain-containing protein</fullName>
    </recommendedName>
</protein>
<dbReference type="Gene3D" id="3.60.60.10">
    <property type="entry name" value="Penicillin V Acylase, Chain A"/>
    <property type="match status" value="1"/>
</dbReference>
<dbReference type="RefSeq" id="WP_273003398.1">
    <property type="nucleotide sequence ID" value="NZ_DURU01000147.1"/>
</dbReference>
<evidence type="ECO:0000259" key="2">
    <source>
        <dbReference type="Pfam" id="PF03417"/>
    </source>
</evidence>
<reference evidence="3 4" key="1">
    <citation type="journal article" date="2020" name="Biotechnol. Biofuels">
        <title>New insights from the biogas microbiome by comprehensive genome-resolved metagenomics of nearly 1600 species originating from multiple anaerobic digesters.</title>
        <authorList>
            <person name="Campanaro S."/>
            <person name="Treu L."/>
            <person name="Rodriguez-R L.M."/>
            <person name="Kovalovszki A."/>
            <person name="Ziels R.M."/>
            <person name="Maus I."/>
            <person name="Zhu X."/>
            <person name="Kougias P.G."/>
            <person name="Basile A."/>
            <person name="Luo G."/>
            <person name="Schluter A."/>
            <person name="Konstantinidis K.T."/>
            <person name="Angelidaki I."/>
        </authorList>
    </citation>
    <scope>NUCLEOTIDE SEQUENCE [LARGE SCALE GENOMIC DNA]</scope>
    <source>
        <strain evidence="3">AS25fmACSIPFO_94</strain>
    </source>
</reference>
<sequence>MRHGKRCLLVAFAVLFACLIVAPFAHAADYVILKGSASEVGAKWGEINRDSILKAYNSFISNAEGKEEQLRRFAKLSIDLSKEIQCSYWIEELNAIADAVGIDRELYIAFTFGRYRDLALLYEGTGCTSFAITPPATKGGQIIFHKTRETAVDLQSAYIKKITKVPTGDKKPYKFFGSMGTADTGVSFFVNEKGLAGGADVPAQWQHKEWYVGEYKGELPYVEPPKYDGFMNHYIPRYIAEHCKDVDEAKAVLHSFVEKGYLASGKMGTNYLFVDANGKILQIADNCYKIIEEQVNPSLKRDSKEYKGIYFTVSRVNDYGSPEDALISNYGNITVELANSPKVAKHPAMWNFEKAQSSATILIDPKHPETLTTVFVTLPAYGYSIPFMMGADATPLPLMDGTIYEKQKSSFKYSEFYEAGINDMWRKFIYETRTKLEEGKDVSKDLNENFQKIVDFVLAMNQ</sequence>
<dbReference type="InterPro" id="IPR005079">
    <property type="entry name" value="Peptidase_C45_hydrolase"/>
</dbReference>
<proteinExistence type="predicted"/>
<evidence type="ECO:0000313" key="4">
    <source>
        <dbReference type="Proteomes" id="UP000525027"/>
    </source>
</evidence>
<feature type="chain" id="PRO_5031069737" description="Peptidase C45 hydrolase domain-containing protein" evidence="1">
    <location>
        <begin position="28"/>
        <end position="462"/>
    </location>
</feature>
<keyword evidence="1" id="KW-0732">Signal</keyword>
<evidence type="ECO:0000256" key="1">
    <source>
        <dbReference type="SAM" id="SignalP"/>
    </source>
</evidence>
<organism evidence="3 4">
    <name type="scientific">Acetomicrobium hydrogeniformans</name>
    <dbReference type="NCBI Taxonomy" id="649746"/>
    <lineage>
        <taxon>Bacteria</taxon>
        <taxon>Thermotogati</taxon>
        <taxon>Synergistota</taxon>
        <taxon>Synergistia</taxon>
        <taxon>Synergistales</taxon>
        <taxon>Acetomicrobiaceae</taxon>
        <taxon>Acetomicrobium</taxon>
    </lineage>
</organism>
<dbReference type="AlphaFoldDB" id="A0A7V7BZ52"/>
<evidence type="ECO:0000313" key="3">
    <source>
        <dbReference type="EMBL" id="HHZ05023.1"/>
    </source>
</evidence>
<dbReference type="EMBL" id="DURU01000147">
    <property type="protein sequence ID" value="HHZ05023.1"/>
    <property type="molecule type" value="Genomic_DNA"/>
</dbReference>
<gene>
    <name evidence="3" type="ORF">GX397_08245</name>
</gene>